<accession>A0ABR8EFQ5</accession>
<organism evidence="2 3">
    <name type="scientific">Planktothricoides raciborskii FACHB-1370</name>
    <dbReference type="NCBI Taxonomy" id="2949576"/>
    <lineage>
        <taxon>Bacteria</taxon>
        <taxon>Bacillati</taxon>
        <taxon>Cyanobacteriota</taxon>
        <taxon>Cyanophyceae</taxon>
        <taxon>Oscillatoriophycideae</taxon>
        <taxon>Oscillatoriales</taxon>
        <taxon>Oscillatoriaceae</taxon>
        <taxon>Planktothricoides</taxon>
    </lineage>
</organism>
<feature type="domain" description="Oligogalacturonate lyase" evidence="1">
    <location>
        <begin position="10"/>
        <end position="274"/>
    </location>
</feature>
<proteinExistence type="predicted"/>
<dbReference type="EMBL" id="JACJSK010000012">
    <property type="protein sequence ID" value="MBD2544397.1"/>
    <property type="molecule type" value="Genomic_DNA"/>
</dbReference>
<name>A0ABR8EFQ5_9CYAN</name>
<dbReference type="Pfam" id="PF07676">
    <property type="entry name" value="PD40"/>
    <property type="match status" value="1"/>
</dbReference>
<dbReference type="Gene3D" id="2.130.10.10">
    <property type="entry name" value="YVTN repeat-like/Quinoprotein amine dehydrogenase"/>
    <property type="match status" value="1"/>
</dbReference>
<evidence type="ECO:0000313" key="2">
    <source>
        <dbReference type="EMBL" id="MBD2544397.1"/>
    </source>
</evidence>
<dbReference type="InterPro" id="IPR027946">
    <property type="entry name" value="Ogl_dom"/>
</dbReference>
<dbReference type="Proteomes" id="UP000641954">
    <property type="component" value="Unassembled WGS sequence"/>
</dbReference>
<gene>
    <name evidence="2" type="ORF">H6G72_11215</name>
</gene>
<dbReference type="SUPFAM" id="SSF82171">
    <property type="entry name" value="DPP6 N-terminal domain-like"/>
    <property type="match status" value="1"/>
</dbReference>
<dbReference type="InterPro" id="IPR011659">
    <property type="entry name" value="WD40"/>
</dbReference>
<evidence type="ECO:0000313" key="3">
    <source>
        <dbReference type="Proteomes" id="UP000641954"/>
    </source>
</evidence>
<dbReference type="Pfam" id="PF14583">
    <property type="entry name" value="Pectate_lyase22"/>
    <property type="match status" value="1"/>
</dbReference>
<protein>
    <submittedName>
        <fullName evidence="2">PD40 domain-containing protein</fullName>
    </submittedName>
</protein>
<sequence>MMKPSYPPEFKKFVDPNTNHTVIQWTNSTAKDQHFYFTTYSITQDDRWLVFISERDGHPNLYAIARSSGEIYQLTHNQNGLIRSYVYPQGGLKGLSKTSPCLDPINNRVYWTQDDILFSIELDTGNKRVICHLPEYWWTAYNHIYPDGKLLCVPVTQPEAFPDGIVDQWEQLQTIPKRMVEQGFVTRLYRIDANTGTAEIWAKVPFWVTHVQFDPLGSGRLIFNREGHGEYTTPRIWCLEPNGNYRPLFDQPKNTLCTHENWSPTGEFIVYHGWNSQGPFLAARTWEGDLVHQIPMPNFSLGHVTSTLDSRHFIIDGMDGFVTLAEPIIGQEKNPLNQWLNKISWLLRRQKVQALWPGMISRLEKQVTDMYVRRLLKITHLCKHDTDPSLKDQDAHVHAAIAPHGRSIVFTSDREGTCNVYEVIL</sequence>
<keyword evidence="3" id="KW-1185">Reference proteome</keyword>
<comment type="caution">
    <text evidence="2">The sequence shown here is derived from an EMBL/GenBank/DDBJ whole genome shotgun (WGS) entry which is preliminary data.</text>
</comment>
<reference evidence="2 3" key="1">
    <citation type="journal article" date="2020" name="ISME J.">
        <title>Comparative genomics reveals insights into cyanobacterial evolution and habitat adaptation.</title>
        <authorList>
            <person name="Chen M.Y."/>
            <person name="Teng W.K."/>
            <person name="Zhao L."/>
            <person name="Hu C.X."/>
            <person name="Zhou Y.K."/>
            <person name="Han B.P."/>
            <person name="Song L.R."/>
            <person name="Shu W.S."/>
        </authorList>
    </citation>
    <scope>NUCLEOTIDE SEQUENCE [LARGE SCALE GENOMIC DNA]</scope>
    <source>
        <strain evidence="2 3">FACHB-1370</strain>
    </source>
</reference>
<dbReference type="InterPro" id="IPR015943">
    <property type="entry name" value="WD40/YVTN_repeat-like_dom_sf"/>
</dbReference>
<evidence type="ECO:0000259" key="1">
    <source>
        <dbReference type="Pfam" id="PF14583"/>
    </source>
</evidence>